<accession>A0A445LBP9</accession>
<organism evidence="3 4">
    <name type="scientific">Glycine soja</name>
    <name type="common">Wild soybean</name>
    <dbReference type="NCBI Taxonomy" id="3848"/>
    <lineage>
        <taxon>Eukaryota</taxon>
        <taxon>Viridiplantae</taxon>
        <taxon>Streptophyta</taxon>
        <taxon>Embryophyta</taxon>
        <taxon>Tracheophyta</taxon>
        <taxon>Spermatophyta</taxon>
        <taxon>Magnoliopsida</taxon>
        <taxon>eudicotyledons</taxon>
        <taxon>Gunneridae</taxon>
        <taxon>Pentapetalae</taxon>
        <taxon>rosids</taxon>
        <taxon>fabids</taxon>
        <taxon>Fabales</taxon>
        <taxon>Fabaceae</taxon>
        <taxon>Papilionoideae</taxon>
        <taxon>50 kb inversion clade</taxon>
        <taxon>NPAAA clade</taxon>
        <taxon>indigoferoid/millettioid clade</taxon>
        <taxon>Phaseoleae</taxon>
        <taxon>Glycine</taxon>
        <taxon>Glycine subgen. Soja</taxon>
    </lineage>
</organism>
<dbReference type="GO" id="GO:0005634">
    <property type="term" value="C:nucleus"/>
    <property type="evidence" value="ECO:0007669"/>
    <property type="project" value="TreeGrafter"/>
</dbReference>
<comment type="caution">
    <text evidence="3">The sequence shown here is derived from an EMBL/GenBank/DDBJ whole genome shotgun (WGS) entry which is preliminary data.</text>
</comment>
<dbReference type="Proteomes" id="UP000289340">
    <property type="component" value="Chromosome 3"/>
</dbReference>
<gene>
    <name evidence="3" type="ORF">D0Y65_006935</name>
</gene>
<keyword evidence="4" id="KW-1185">Reference proteome</keyword>
<sequence length="233" mass="24443">MASSENVASIEPCMLRPPVTDSWLAEFFARDADALTKALQKSLSGTVLPDEENYFSPFLPKSDPAVATPTVSSLSGSDQDSAPRRRAPLPPSGKISKRKSRASKRSQTTFITADPANFRQMVQQVTGVRFGGAGQPIAPAAGVVKPEPQRASGLARFPAGAGCLPTLDTSAFLLDHHQQVVGPSSVNSGPATGLSGPGPLPFAQPLLDASFASAGLDFDTFSSFPTLESWKVM</sequence>
<reference evidence="3 4" key="1">
    <citation type="submission" date="2018-09" db="EMBL/GenBank/DDBJ databases">
        <title>A high-quality reference genome of wild soybean provides a powerful tool to mine soybean genomes.</title>
        <authorList>
            <person name="Xie M."/>
            <person name="Chung C.Y.L."/>
            <person name="Li M.-W."/>
            <person name="Wong F.-L."/>
            <person name="Chan T.-F."/>
            <person name="Lam H.-M."/>
        </authorList>
    </citation>
    <scope>NUCLEOTIDE SEQUENCE [LARGE SCALE GENOMIC DNA]</scope>
    <source>
        <strain evidence="4">cv. W05</strain>
        <tissue evidence="3">Hypocotyl of etiolated seedlings</tissue>
    </source>
</reference>
<dbReference type="Gramene" id="XM_028369331.1">
    <property type="protein sequence ID" value="XP_028225132.1"/>
    <property type="gene ID" value="LOC114406581"/>
</dbReference>
<dbReference type="AlphaFoldDB" id="A0A445LBP9"/>
<feature type="compositionally biased region" description="Polar residues" evidence="1">
    <location>
        <begin position="69"/>
        <end position="80"/>
    </location>
</feature>
<dbReference type="GO" id="GO:0006970">
    <property type="term" value="P:response to osmotic stress"/>
    <property type="evidence" value="ECO:0007669"/>
    <property type="project" value="TreeGrafter"/>
</dbReference>
<dbReference type="InterPro" id="IPR039609">
    <property type="entry name" value="VQ_15/22"/>
</dbReference>
<evidence type="ECO:0000259" key="2">
    <source>
        <dbReference type="Pfam" id="PF05678"/>
    </source>
</evidence>
<dbReference type="EMBL" id="QZWG01000003">
    <property type="protein sequence ID" value="RZC20294.1"/>
    <property type="molecule type" value="Genomic_DNA"/>
</dbReference>
<dbReference type="PANTHER" id="PTHR33179">
    <property type="entry name" value="VQ MOTIF-CONTAINING PROTEIN"/>
    <property type="match status" value="1"/>
</dbReference>
<name>A0A445LBP9_GLYSO</name>
<evidence type="ECO:0000256" key="1">
    <source>
        <dbReference type="SAM" id="MobiDB-lite"/>
    </source>
</evidence>
<feature type="domain" description="VQ" evidence="2">
    <location>
        <begin position="105"/>
        <end position="127"/>
    </location>
</feature>
<evidence type="ECO:0000313" key="3">
    <source>
        <dbReference type="EMBL" id="RZC20294.1"/>
    </source>
</evidence>
<feature type="compositionally biased region" description="Basic residues" evidence="1">
    <location>
        <begin position="95"/>
        <end position="104"/>
    </location>
</feature>
<dbReference type="InterPro" id="IPR008889">
    <property type="entry name" value="VQ"/>
</dbReference>
<feature type="region of interest" description="Disordered" evidence="1">
    <location>
        <begin position="54"/>
        <end position="108"/>
    </location>
</feature>
<proteinExistence type="predicted"/>
<evidence type="ECO:0000313" key="4">
    <source>
        <dbReference type="Proteomes" id="UP000289340"/>
    </source>
</evidence>
<protein>
    <submittedName>
        <fullName evidence="3">Calmodulin-binding protein 25</fullName>
    </submittedName>
</protein>
<dbReference type="GO" id="GO:0005516">
    <property type="term" value="F:calmodulin binding"/>
    <property type="evidence" value="ECO:0007669"/>
    <property type="project" value="TreeGrafter"/>
</dbReference>
<dbReference type="Pfam" id="PF05678">
    <property type="entry name" value="VQ"/>
    <property type="match status" value="1"/>
</dbReference>
<dbReference type="PANTHER" id="PTHR33179:SF9">
    <property type="entry name" value="OS01G0278000 PROTEIN"/>
    <property type="match status" value="1"/>
</dbReference>